<dbReference type="PANTHER" id="PTHR43106">
    <property type="entry name" value="DEHYDROGENASE-RELATED"/>
    <property type="match status" value="1"/>
</dbReference>
<accession>A0A101I015</accession>
<dbReference type="PRINTS" id="PR00411">
    <property type="entry name" value="PNDRDTASEI"/>
</dbReference>
<comment type="caution">
    <text evidence="2">The sequence shown here is derived from an EMBL/GenBank/DDBJ whole genome shotgun (WGS) entry which is preliminary data.</text>
</comment>
<dbReference type="InterPro" id="IPR028348">
    <property type="entry name" value="FAD-binding_protein"/>
</dbReference>
<dbReference type="PRINTS" id="PR00368">
    <property type="entry name" value="FADPNR"/>
</dbReference>
<dbReference type="Gene3D" id="3.50.50.60">
    <property type="entry name" value="FAD/NAD(P)-binding domain"/>
    <property type="match status" value="2"/>
</dbReference>
<reference evidence="3" key="1">
    <citation type="journal article" date="2015" name="MBio">
        <title>Genome-Resolved Metagenomic Analysis Reveals Roles for Candidate Phyla and Other Microbial Community Members in Biogeochemical Transformations in Oil Reservoirs.</title>
        <authorList>
            <person name="Hu P."/>
            <person name="Tom L."/>
            <person name="Singh A."/>
            <person name="Thomas B.C."/>
            <person name="Baker B.J."/>
            <person name="Piceno Y.M."/>
            <person name="Andersen G.L."/>
            <person name="Banfield J.F."/>
        </authorList>
    </citation>
    <scope>NUCLEOTIDE SEQUENCE [LARGE SCALE GENOMIC DNA]</scope>
</reference>
<evidence type="ECO:0000259" key="1">
    <source>
        <dbReference type="Pfam" id="PF01494"/>
    </source>
</evidence>
<dbReference type="Pfam" id="PF01494">
    <property type="entry name" value="FAD_binding_3"/>
    <property type="match status" value="1"/>
</dbReference>
<dbReference type="PATRIC" id="fig|1635277.3.peg.1379"/>
<dbReference type="PANTHER" id="PTHR43106:SF1">
    <property type="entry name" value="DEHYDROGENASE-RELATED"/>
    <property type="match status" value="1"/>
</dbReference>
<protein>
    <submittedName>
        <fullName evidence="2">HI0933 family protein</fullName>
    </submittedName>
</protein>
<evidence type="ECO:0000313" key="3">
    <source>
        <dbReference type="Proteomes" id="UP000053467"/>
    </source>
</evidence>
<dbReference type="Proteomes" id="UP000053467">
    <property type="component" value="Unassembled WGS sequence"/>
</dbReference>
<dbReference type="InterPro" id="IPR002938">
    <property type="entry name" value="FAD-bd"/>
</dbReference>
<organism evidence="2 3">
    <name type="scientific">candidate division TA06 bacterium 34_109</name>
    <dbReference type="NCBI Taxonomy" id="1635277"/>
    <lineage>
        <taxon>Bacteria</taxon>
        <taxon>Bacteria division TA06</taxon>
    </lineage>
</organism>
<dbReference type="SUPFAM" id="SSF51905">
    <property type="entry name" value="FAD/NAD(P)-binding domain"/>
    <property type="match status" value="1"/>
</dbReference>
<dbReference type="AlphaFoldDB" id="A0A101I015"/>
<sequence length="441" mass="49939">MYEIVIVGSGPAGLFAALNLVEKGIDSILIVDKNPFPSGGMLNDCKLNLSPEIGMDLDELKITRDEAKNYIDFIDKTFLRFGAPEEIFGDDEKLYREWDERAKRNDVEFIPSIQRHIGTDLSKNIIKNFRNYLEEKNVKFKLSTNIVDIKIKENSFILESDRGETFEGKYLLLAPGRNGSKWLREVSNRLNVSYSNGKKIDIGIRVEMRKESYPITDVIYDPKFKIKTKYGNTVRTFCTNPGGRITLEKYDDFTLVNGDALKKSKTENTNFALLDTIILTEPLTDPFVYGRLIAISTNILGNGKPIIQRVGDFLDEKRSKEETFFDKTRWFDKVVPTLSVGKLVTPGDIRMSYPYKIIKELKESLIKLNKIFGNTILKEENIIYAPEVKFYSLSYETSKYLETNVKNLFVAGDGAGKSRGIVGAAISGIIASKGIINGEKF</sequence>
<feature type="domain" description="FAD-binding" evidence="1">
    <location>
        <begin position="2"/>
        <end position="30"/>
    </location>
</feature>
<evidence type="ECO:0000313" key="2">
    <source>
        <dbReference type="EMBL" id="KUK86120.1"/>
    </source>
</evidence>
<name>A0A101I015_UNCT6</name>
<dbReference type="PIRSF" id="PIRSF038984">
    <property type="entry name" value="FAD_binding_protein"/>
    <property type="match status" value="1"/>
</dbReference>
<gene>
    <name evidence="2" type="ORF">XE03_1712</name>
</gene>
<dbReference type="EMBL" id="LGGX01000028">
    <property type="protein sequence ID" value="KUK86120.1"/>
    <property type="molecule type" value="Genomic_DNA"/>
</dbReference>
<proteinExistence type="predicted"/>
<dbReference type="GO" id="GO:0071949">
    <property type="term" value="F:FAD binding"/>
    <property type="evidence" value="ECO:0007669"/>
    <property type="project" value="InterPro"/>
</dbReference>
<dbReference type="InterPro" id="IPR036188">
    <property type="entry name" value="FAD/NAD-bd_sf"/>
</dbReference>